<dbReference type="Proteomes" id="UP001364211">
    <property type="component" value="Unassembled WGS sequence"/>
</dbReference>
<comment type="caution">
    <text evidence="1">The sequence shown here is derived from an EMBL/GenBank/DDBJ whole genome shotgun (WGS) entry which is preliminary data.</text>
</comment>
<evidence type="ECO:0000313" key="2">
    <source>
        <dbReference type="Proteomes" id="UP001364211"/>
    </source>
</evidence>
<accession>A0ABU8T0H1</accession>
<keyword evidence="2" id="KW-1185">Reference proteome</keyword>
<evidence type="ECO:0000313" key="1">
    <source>
        <dbReference type="EMBL" id="MEJ8277452.1"/>
    </source>
</evidence>
<proteinExistence type="predicted"/>
<sequence length="494" mass="53874">MTAVVEGPAWAQKGLDQRDGRYPLAVEASVLGMVAMLMPGVSTLTDFARYYGLYWALADYAERLDLDGAGCQRILRRSEVLLALATKTHDPDGVTAHGADALQRGLKRGGSAWELAELGKTSYSPRNWGFWSQYGGPSDVLGTATTKDGAIRPARHACPEPVRRMFAPVFSAASRDATPPSDLLPHLAQLSVGSSGGADSEALRELFTATRAGVHDPDGWEPTDLTRRATMRILLRAKQLSPDEPWTVALRQTLAFGPGATDDQVLADEERALAWRGLLLRHYSVGAWRRLWAGLVDFVRDNGVTSRAQIHTWIGDRLPPSSVSKWETMLPDLADPDGHPAPAEEQILAQGEGAFENLALLSVGARRRETLDGLALEAFRGGKSVRNSILGPEWVGRRVNENATRSLRDLGCDLVDDMLAQSRRVAFRKVQFQHGRMQVFSRLHERNDTFTASSREGSGNVGLRVDQLAGLATQLGLADDAVTNLGCDLLELPR</sequence>
<dbReference type="RefSeq" id="WP_340285490.1">
    <property type="nucleotide sequence ID" value="NZ_JBBJUP010000001.1"/>
</dbReference>
<organism evidence="1 2">
    <name type="scientific">Pseudonocardia spirodelae</name>
    <dbReference type="NCBI Taxonomy" id="3133431"/>
    <lineage>
        <taxon>Bacteria</taxon>
        <taxon>Bacillati</taxon>
        <taxon>Actinomycetota</taxon>
        <taxon>Actinomycetes</taxon>
        <taxon>Pseudonocardiales</taxon>
        <taxon>Pseudonocardiaceae</taxon>
        <taxon>Pseudonocardia</taxon>
    </lineage>
</organism>
<dbReference type="EMBL" id="JBBJUP010000001">
    <property type="protein sequence ID" value="MEJ8277452.1"/>
    <property type="molecule type" value="Genomic_DNA"/>
</dbReference>
<name>A0ABU8T0H1_9PSEU</name>
<protein>
    <submittedName>
        <fullName evidence="1">Uncharacterized protein</fullName>
    </submittedName>
</protein>
<reference evidence="1 2" key="1">
    <citation type="submission" date="2024-03" db="EMBL/GenBank/DDBJ databases">
        <title>Draft genome sequence of Pseudonocardia sp. DW16-2.</title>
        <authorList>
            <person name="Duangmal K."/>
        </authorList>
    </citation>
    <scope>NUCLEOTIDE SEQUENCE [LARGE SCALE GENOMIC DNA]</scope>
    <source>
        <strain evidence="1 2">DW16-2</strain>
    </source>
</reference>
<gene>
    <name evidence="1" type="ORF">WJX68_00800</name>
</gene>